<organism evidence="5 6">
    <name type="scientific">Fusobacterium mortiferum</name>
    <dbReference type="NCBI Taxonomy" id="850"/>
    <lineage>
        <taxon>Bacteria</taxon>
        <taxon>Fusobacteriati</taxon>
        <taxon>Fusobacteriota</taxon>
        <taxon>Fusobacteriia</taxon>
        <taxon>Fusobacteriales</taxon>
        <taxon>Fusobacteriaceae</taxon>
        <taxon>Fusobacterium</taxon>
    </lineage>
</organism>
<dbReference type="Proteomes" id="UP000284676">
    <property type="component" value="Unassembled WGS sequence"/>
</dbReference>
<evidence type="ECO:0000259" key="4">
    <source>
        <dbReference type="PROSITE" id="PS50995"/>
    </source>
</evidence>
<evidence type="ECO:0000256" key="1">
    <source>
        <dbReference type="ARBA" id="ARBA00023015"/>
    </source>
</evidence>
<dbReference type="Pfam" id="PF01047">
    <property type="entry name" value="MarR"/>
    <property type="match status" value="1"/>
</dbReference>
<evidence type="ECO:0000256" key="2">
    <source>
        <dbReference type="ARBA" id="ARBA00023125"/>
    </source>
</evidence>
<dbReference type="GO" id="GO:0003700">
    <property type="term" value="F:DNA-binding transcription factor activity"/>
    <property type="evidence" value="ECO:0007669"/>
    <property type="project" value="InterPro"/>
</dbReference>
<dbReference type="PANTHER" id="PTHR42756">
    <property type="entry name" value="TRANSCRIPTIONAL REGULATOR, MARR"/>
    <property type="match status" value="1"/>
</dbReference>
<dbReference type="PANTHER" id="PTHR42756:SF1">
    <property type="entry name" value="TRANSCRIPTIONAL REPRESSOR OF EMRAB OPERON"/>
    <property type="match status" value="1"/>
</dbReference>
<comment type="caution">
    <text evidence="5">The sequence shown here is derived from an EMBL/GenBank/DDBJ whole genome shotgun (WGS) entry which is preliminary data.</text>
</comment>
<feature type="domain" description="HTH marR-type" evidence="4">
    <location>
        <begin position="5"/>
        <end position="137"/>
    </location>
</feature>
<dbReference type="SUPFAM" id="SSF46785">
    <property type="entry name" value="Winged helix' DNA-binding domain"/>
    <property type="match status" value="1"/>
</dbReference>
<dbReference type="InterPro" id="IPR000835">
    <property type="entry name" value="HTH_MarR-typ"/>
</dbReference>
<dbReference type="GO" id="GO:0003677">
    <property type="term" value="F:DNA binding"/>
    <property type="evidence" value="ECO:0007669"/>
    <property type="project" value="UniProtKB-KW"/>
</dbReference>
<keyword evidence="1" id="KW-0805">Transcription regulation</keyword>
<dbReference type="RefSeq" id="WP_117708388.1">
    <property type="nucleotide sequence ID" value="NZ_JAQEHD010000001.1"/>
</dbReference>
<gene>
    <name evidence="5" type="ORF">DW663_12175</name>
</gene>
<reference evidence="5 6" key="1">
    <citation type="submission" date="2018-08" db="EMBL/GenBank/DDBJ databases">
        <title>A genome reference for cultivated species of the human gut microbiota.</title>
        <authorList>
            <person name="Zou Y."/>
            <person name="Xue W."/>
            <person name="Luo G."/>
        </authorList>
    </citation>
    <scope>NUCLEOTIDE SEQUENCE [LARGE SCALE GENOMIC DNA]</scope>
    <source>
        <strain evidence="5 6">AM25-1</strain>
    </source>
</reference>
<dbReference type="InterPro" id="IPR036388">
    <property type="entry name" value="WH-like_DNA-bd_sf"/>
</dbReference>
<dbReference type="AlphaFoldDB" id="A0A414PMV2"/>
<name>A0A414PMV2_FUSMR</name>
<evidence type="ECO:0000256" key="3">
    <source>
        <dbReference type="ARBA" id="ARBA00023163"/>
    </source>
</evidence>
<dbReference type="EMBL" id="QRHL01000040">
    <property type="protein sequence ID" value="RHF69777.1"/>
    <property type="molecule type" value="Genomic_DNA"/>
</dbReference>
<dbReference type="Gene3D" id="1.10.10.10">
    <property type="entry name" value="Winged helix-like DNA-binding domain superfamily/Winged helix DNA-binding domain"/>
    <property type="match status" value="1"/>
</dbReference>
<dbReference type="PRINTS" id="PR00598">
    <property type="entry name" value="HTHMARR"/>
</dbReference>
<proteinExistence type="predicted"/>
<dbReference type="SMART" id="SM00347">
    <property type="entry name" value="HTH_MARR"/>
    <property type="match status" value="1"/>
</dbReference>
<accession>A0A414PMV2</accession>
<sequence length="141" mass="16408">MRNIINSLGYDICYTARKIYQFLTKEFKDFDITPEQFVVLVKLSEENGISQMELANRLDKDKNNVKAMGDNLSKKGYLIKKENKTDKRAYSLYLTEKAKATIPKIKKYEEEFLKSLTLGIELEEAKIVDEILKKICKNISK</sequence>
<keyword evidence="3" id="KW-0804">Transcription</keyword>
<dbReference type="PROSITE" id="PS50995">
    <property type="entry name" value="HTH_MARR_2"/>
    <property type="match status" value="1"/>
</dbReference>
<evidence type="ECO:0000313" key="6">
    <source>
        <dbReference type="Proteomes" id="UP000284676"/>
    </source>
</evidence>
<keyword evidence="2" id="KW-0238">DNA-binding</keyword>
<evidence type="ECO:0000313" key="5">
    <source>
        <dbReference type="EMBL" id="RHF69777.1"/>
    </source>
</evidence>
<dbReference type="InterPro" id="IPR036390">
    <property type="entry name" value="WH_DNA-bd_sf"/>
</dbReference>
<protein>
    <submittedName>
        <fullName evidence="5">MarR family transcriptional regulator</fullName>
    </submittedName>
</protein>